<evidence type="ECO:0000313" key="5">
    <source>
        <dbReference type="Proteomes" id="UP000234530"/>
    </source>
</evidence>
<sequence length="78" mass="8949">MNRLSTRANRQMTKERTLFAAADKMRGSMVPGEYKHVAPGRLFLRYIGTAFQRKYNELLPEVAEDVDEYLAAAIINSR</sequence>
<dbReference type="Proteomes" id="UP000234530">
    <property type="component" value="Plasmid pPZ02"/>
</dbReference>
<geneLocation type="plasmid" evidence="5">
    <name>ppz02</name>
</geneLocation>
<keyword evidence="5" id="KW-1185">Reference proteome</keyword>
<gene>
    <name evidence="4" type="ORF">CX676_21555</name>
</gene>
<feature type="domain" description="N6 adenine-specific DNA methyltransferase N-terminal" evidence="3">
    <location>
        <begin position="15"/>
        <end position="65"/>
    </location>
</feature>
<evidence type="ECO:0000259" key="3">
    <source>
        <dbReference type="Pfam" id="PF12161"/>
    </source>
</evidence>
<name>A0A2H5F5Q8_9RHOB</name>
<dbReference type="KEGG" id="pzh:CX676_21555"/>
<keyword evidence="4" id="KW-0614">Plasmid</keyword>
<dbReference type="GO" id="GO:0009307">
    <property type="term" value="P:DNA restriction-modification system"/>
    <property type="evidence" value="ECO:0007669"/>
    <property type="project" value="UniProtKB-KW"/>
</dbReference>
<dbReference type="Gene3D" id="1.20.1260.30">
    <property type="match status" value="1"/>
</dbReference>
<protein>
    <recommendedName>
        <fullName evidence="3">N6 adenine-specific DNA methyltransferase N-terminal domain-containing protein</fullName>
    </recommendedName>
</protein>
<dbReference type="InterPro" id="IPR022749">
    <property type="entry name" value="D12N6_MeTrfase_N"/>
</dbReference>
<dbReference type="RefSeq" id="WP_101754837.1">
    <property type="nucleotide sequence ID" value="NZ_CP025432.1"/>
</dbReference>
<organism evidence="4 5">
    <name type="scientific">Paracoccus zhejiangensis</name>
    <dbReference type="NCBI Taxonomy" id="1077935"/>
    <lineage>
        <taxon>Bacteria</taxon>
        <taxon>Pseudomonadati</taxon>
        <taxon>Pseudomonadota</taxon>
        <taxon>Alphaproteobacteria</taxon>
        <taxon>Rhodobacterales</taxon>
        <taxon>Paracoccaceae</taxon>
        <taxon>Paracoccus</taxon>
    </lineage>
</organism>
<reference evidence="4 5" key="1">
    <citation type="journal article" date="2013" name="Antonie Van Leeuwenhoek">
        <title>Paracoccus zhejiangensis sp. nov., isolated from activated sludge in wastewater-treatment system.</title>
        <authorList>
            <person name="Wu Z.G."/>
            <person name="Zhang D.F."/>
            <person name="Liu Y.L."/>
            <person name="Wang F."/>
            <person name="Jiang X."/>
            <person name="Li C."/>
            <person name="Li S.P."/>
            <person name="Hong Q."/>
            <person name="Li W.J."/>
        </authorList>
    </citation>
    <scope>NUCLEOTIDE SEQUENCE [LARGE SCALE GENOMIC DNA]</scope>
    <source>
        <strain evidence="4 5">J6</strain>
        <plasmid evidence="5">Plasmid ppz02</plasmid>
    </source>
</reference>
<dbReference type="OrthoDB" id="9806213at2"/>
<dbReference type="AlphaFoldDB" id="A0A2H5F5Q8"/>
<keyword evidence="2" id="KW-0680">Restriction system</keyword>
<dbReference type="InterPro" id="IPR038333">
    <property type="entry name" value="T1MK-like_N_sf"/>
</dbReference>
<accession>A0A2H5F5Q8</accession>
<comment type="similarity">
    <text evidence="1">Belongs to the N(4)/N(6)-methyltransferase family.</text>
</comment>
<proteinExistence type="inferred from homology"/>
<dbReference type="Pfam" id="PF12161">
    <property type="entry name" value="HsdM_N"/>
    <property type="match status" value="1"/>
</dbReference>
<dbReference type="EMBL" id="CP025432">
    <property type="protein sequence ID" value="AUH66879.1"/>
    <property type="molecule type" value="Genomic_DNA"/>
</dbReference>
<evidence type="ECO:0000256" key="2">
    <source>
        <dbReference type="ARBA" id="ARBA00022747"/>
    </source>
</evidence>
<evidence type="ECO:0000313" key="4">
    <source>
        <dbReference type="EMBL" id="AUH66879.1"/>
    </source>
</evidence>
<evidence type="ECO:0000256" key="1">
    <source>
        <dbReference type="ARBA" id="ARBA00006594"/>
    </source>
</evidence>